<evidence type="ECO:0000313" key="1">
    <source>
        <dbReference type="EMBL" id="KAJ8026583.1"/>
    </source>
</evidence>
<name>A0A9Q1BHS9_HOLLE</name>
<evidence type="ECO:0000313" key="2">
    <source>
        <dbReference type="Proteomes" id="UP001152320"/>
    </source>
</evidence>
<proteinExistence type="predicted"/>
<dbReference type="OrthoDB" id="6753017at2759"/>
<protein>
    <recommendedName>
        <fullName evidence="3">Tesmin/TSO1-like CXC domain-containing protein</fullName>
    </recommendedName>
</protein>
<evidence type="ECO:0008006" key="3">
    <source>
        <dbReference type="Google" id="ProtNLM"/>
    </source>
</evidence>
<reference evidence="1" key="1">
    <citation type="submission" date="2021-10" db="EMBL/GenBank/DDBJ databases">
        <title>Tropical sea cucumber genome reveals ecological adaptation and Cuvierian tubules defense mechanism.</title>
        <authorList>
            <person name="Chen T."/>
        </authorList>
    </citation>
    <scope>NUCLEOTIDE SEQUENCE</scope>
    <source>
        <strain evidence="1">Nanhai2018</strain>
        <tissue evidence="1">Muscle</tissue>
    </source>
</reference>
<dbReference type="Proteomes" id="UP001152320">
    <property type="component" value="Chromosome 16"/>
</dbReference>
<sequence>MMQALRKGDHPGKCSVHFLPMLDLDPSDMTCIYSTLHFVATESNRQGTVPVVTFDQPLWWKSRTIILNEDEASILKPIVLILGGFHTAMSYLGSIGHIMEGSGLKETLELVYAGNAVEHMLGGKAYARAVRGHFLVDAALNAILLTRCYEAPVFLEEEDVPDTSDDLREALKCCDAFLAEEMTDEVVCQQDVFDRIKEKMGAEKERLSEFPTGKLWVQYMEMVDLLKTFLRSQRTGDFQLYLRCLQDMHPYLAASGHNHYVKSVQIHLQDMLELKETNPDVYNRFSSGLFVIRRSDRFWAGLPSDLVIEQALMRTIKTTGGLTRGRGMEEKLLAMPACADINESMQELTGATYSTSDQHKDLFVARKERDHKDTYEIFQYLNDYNPFVSEEGALHSVATGVTASASCNPHEARKVGEAILDKMMGQNAFDFVFRRKEQIERMGLKQVVVDGEKLKIDPQLLFQRLLILANNSDYSLDDLLKYELSAQPTALFDKHGLLRQANKPQLTDALPSTSSNEVQQTRDSKPVYNVLDGGSLLHRFPWKRGETFDSIASTYVKYVNTFANPIVVFDGYETDSSTKYLTHLRRSKGAVGPQVFFTGSMALKSKKEHFLANVENKQKFINFLSEKLQTHGIKTLHSKGDADLLIALTGVKCAKIGATHVIGEDTDLLVLLCHHAEEDMYELTFRSDKAVKPDKNTKIREWQINALQTSLGKKLCYLLPIIHAIGGCDTTSRLYGIGKGLPLKKAMSNTSFAKQLEQVLDCSTREEMKTSGEKVLVELYGGKNTESLDSLRIRKYKDKVVRCASSVEIQNLPPTLDAGQYHIYRAFYQAKCWMSKDEDCALRAVDWGWQDLQGTLMPSTMDCQPAPDNILKLIRCQCKGDCSTNRCSCRKQGLKCTNACSECRGDACSNSTAIDVTEDDTDL</sequence>
<accession>A0A9Q1BHS9</accession>
<dbReference type="Gene3D" id="3.40.50.1010">
    <property type="entry name" value="5'-nuclease"/>
    <property type="match status" value="1"/>
</dbReference>
<organism evidence="1 2">
    <name type="scientific">Holothuria leucospilota</name>
    <name type="common">Black long sea cucumber</name>
    <name type="synonym">Mertensiothuria leucospilota</name>
    <dbReference type="NCBI Taxonomy" id="206669"/>
    <lineage>
        <taxon>Eukaryota</taxon>
        <taxon>Metazoa</taxon>
        <taxon>Echinodermata</taxon>
        <taxon>Eleutherozoa</taxon>
        <taxon>Echinozoa</taxon>
        <taxon>Holothuroidea</taxon>
        <taxon>Aspidochirotacea</taxon>
        <taxon>Aspidochirotida</taxon>
        <taxon>Holothuriidae</taxon>
        <taxon>Holothuria</taxon>
    </lineage>
</organism>
<gene>
    <name evidence="1" type="ORF">HOLleu_31460</name>
</gene>
<dbReference type="EMBL" id="JAIZAY010000016">
    <property type="protein sequence ID" value="KAJ8026583.1"/>
    <property type="molecule type" value="Genomic_DNA"/>
</dbReference>
<dbReference type="PANTHER" id="PTHR46704:SF1">
    <property type="entry name" value="TELOMERE LENGTH REGULATION PROTEIN TEL2 HOMOLOG"/>
    <property type="match status" value="1"/>
</dbReference>
<dbReference type="AlphaFoldDB" id="A0A9Q1BHS9"/>
<keyword evidence="2" id="KW-1185">Reference proteome</keyword>
<dbReference type="InterPro" id="IPR029060">
    <property type="entry name" value="PIN-like_dom_sf"/>
</dbReference>
<dbReference type="SUPFAM" id="SSF88723">
    <property type="entry name" value="PIN domain-like"/>
    <property type="match status" value="1"/>
</dbReference>
<dbReference type="PANTHER" id="PTHR46704">
    <property type="entry name" value="CXC DOMAIN-CONTAINING PROTEIN-RELATED"/>
    <property type="match status" value="1"/>
</dbReference>
<comment type="caution">
    <text evidence="1">The sequence shown here is derived from an EMBL/GenBank/DDBJ whole genome shotgun (WGS) entry which is preliminary data.</text>
</comment>